<feature type="compositionally biased region" description="Polar residues" evidence="1">
    <location>
        <begin position="562"/>
        <end position="574"/>
    </location>
</feature>
<gene>
    <name evidence="2" type="ORF">NFC81_03215</name>
</gene>
<proteinExistence type="predicted"/>
<name>A0AB38YIB4_9GAMM</name>
<feature type="compositionally biased region" description="Acidic residues" evidence="1">
    <location>
        <begin position="1124"/>
        <end position="1136"/>
    </location>
</feature>
<feature type="region of interest" description="Disordered" evidence="1">
    <location>
        <begin position="1121"/>
        <end position="1201"/>
    </location>
</feature>
<reference evidence="2" key="1">
    <citation type="submission" date="2022-07" db="EMBL/GenBank/DDBJ databases">
        <title>Complete genome sequence of Salinispirillum sp. LH10-3-1 capable of multiple carbohydrate inversion isolated from a soda lake.</title>
        <authorList>
            <person name="Liu J."/>
            <person name="Zhai Y."/>
            <person name="Zhang H."/>
            <person name="Yang H."/>
            <person name="Qu J."/>
            <person name="Li J."/>
        </authorList>
    </citation>
    <scope>NUCLEOTIDE SEQUENCE</scope>
    <source>
        <strain evidence="2">LH 10-3-1</strain>
    </source>
</reference>
<dbReference type="EMBL" id="CP101717">
    <property type="protein sequence ID" value="WLD58814.1"/>
    <property type="molecule type" value="Genomic_DNA"/>
</dbReference>
<dbReference type="InterPro" id="IPR013783">
    <property type="entry name" value="Ig-like_fold"/>
</dbReference>
<dbReference type="SUPFAM" id="SSF51120">
    <property type="entry name" value="beta-Roll"/>
    <property type="match status" value="1"/>
</dbReference>
<organism evidence="2">
    <name type="scientific">Salinispirillum sp. LH 10-3-1</name>
    <dbReference type="NCBI Taxonomy" id="2952525"/>
    <lineage>
        <taxon>Bacteria</taxon>
        <taxon>Pseudomonadati</taxon>
        <taxon>Pseudomonadota</taxon>
        <taxon>Gammaproteobacteria</taxon>
        <taxon>Oceanospirillales</taxon>
        <taxon>Saccharospirillaceae</taxon>
        <taxon>Salinispirillum</taxon>
    </lineage>
</organism>
<feature type="compositionally biased region" description="Acidic residues" evidence="1">
    <location>
        <begin position="575"/>
        <end position="827"/>
    </location>
</feature>
<feature type="region of interest" description="Disordered" evidence="1">
    <location>
        <begin position="152"/>
        <end position="364"/>
    </location>
</feature>
<evidence type="ECO:0000256" key="1">
    <source>
        <dbReference type="SAM" id="MobiDB-lite"/>
    </source>
</evidence>
<evidence type="ECO:0000313" key="2">
    <source>
        <dbReference type="EMBL" id="WLD58814.1"/>
    </source>
</evidence>
<dbReference type="NCBIfam" id="NF033682">
    <property type="entry name" value="retention_LapA"/>
    <property type="match status" value="1"/>
</dbReference>
<sequence>MTLATVVSVTGTAWVRNPDGSLNVLESGTELQPGQIIIAADGILVELDYGDGESVYFRGEQSLFLTSETSKDAFLTAQEAALFDESVLAVLQALEEGGDLLDSLDATAAGSADNASGAATSRAARLFQNSGSGATDEFDFGDTGESQIAQALGLGGTGGLDDESSNSDETTGLVGADDDTSGTGTGTGSSDVVAGDDDATVPGDGDDEDGDDNNDTTVPGDDDADEDGDDDATVPGDDDADEDEDGDDDTTVPGDDDADEDEDGDDDTTVPGDDGDDDATVPGDDDADEDEDSDDDATVPGDDDAGDDEDGDDDATVPGDDDADEDQDGDDDATVPGDDDDAGDDEDGDDDATVPGDDGSTEPGTISIDIAAVAETQTVAEMLATNPRTPISVATGEAGMNFTSMGMMEGGDSSLSVWRLRNGTDEEVTVTVRENGGDHLVTYVLPPNTDTFVTGPGAGTYIMDWEGGSNTKASGNQTFSSNTQVDTGSMLINVTGESTNVAEGESVTVTITDVNGDMVELVGEIGADGSFAFDGIDVTNLADGELTIVATTTDAQGSLITITETTQNPNSAISDDTDEDGDDDATVPGDDDDADEDEDGDDDATVPGDDDADEDEDGDDDTTVPGDDDADEDEDGDDDATVPGDDDDADEDEDGDDDATVPGDDDADEDEDGDDDATVPGDDDADEDEDGDDDTTVPGDDDADEDEDGDDDATVPGDDDDADEDEDGDDDATVPGDDDADEDEDGDDDATVPGDDDSDEDEDGDDDATVPGDDDADEDGDDDATIPGDDEDADEDEDGDDDATVPGDDDDADEDEDGDDDATVPGDDDALAAKVTVVWSNEQTSNPNFAEENSYTLGNPDAWGEAVTWYPSQTGQPGTVKTRFDDPNSVNIDLTSHWNSIKNISVSSEESANVTIDNFVFTQVHLAGDGESVVVVNDAKRGDISTGSGDDIITFNALTNNAGWSNDVKIDAGEGNNTVSVSGSKGHTLAAINTGSGDDSINLSGAFNTIQVTAAGGNNTFDLSAASFNSATINGGNGGSTFILESTLDGVVLVGGTGTDTLQLNLTAEQMTAEVIAELKAFSESSESSFTFTAVGDIQTIDFNGLALFVDGEPVDVATLTIPSDEDVTDPDDDAGEGTLPGDGEGEDDTAPGDEDSDEDGEDDTSEPGDSDDADQGDDGEPSEPGDSDGDDGVAPPVVVPTPVINGAALKVVETTGKPVFEFAGGENFNNKDFNGGHEEQSLSYKNANGSKFVLGHGDNVVLVDGNANGTEIVSGNGNDLVVIGGNGNGSSVNLGGGNNTVVLQGNSYNNMTLQGGQGNDVLYLPGDQSDYKLDALNNNDGVLTGQIKSNGHSMTINNFDLIVFADGSTLGNGTAPVTGEETTVTVDGEAVAGHTVEVYANGELLGTTTADESGNWSFDYSVDGDVNGVAYTAVAIDTDGNRSELSDAYVFNATDVSEPEIDADPAPVLTVSLGDLASESEQAFSSNFDDIHDPNWADDVNTAGYVTTGLQFVSEADGWLPVEDGGVIEIRSVENSASGQQHIELNSSDIIPWAHAPGIMRDVATEAGSEYTLDFQYAARPGYGPDVNVFEVVVDGVVVGTFSADGTGSTAAQWQSGSVTFIGTGEPQTIVLREASDNDQGLGRGMLLDDITLTSTSQRADIQLHTEAADGAEVAYSITGLPEGAGLYNTDGVLVANEQGVWTLTAAQAEGLYMTVPVGTSGEFNIEVTVTATTEQGSQSATETLMWVVGDVVEDTSITVMNLSSQAGYHNSYGFYTKDEDGNPVDGQIIWADVKEKESIGQAVTLDGYAEDDIGFFLISNGGNLNSYTDGDAVTFQQVNGVWVAGTEVNGQFQAFSSDNGGGTYFSDASLNPDGVVKVKNTDDAGNQNWEDMVATGDNDFNDFNVQVVVHTGETDHLVTGTAGSDTLNATQGNSTLIGGLGADTFAWTLADVGSADEPYLDVVADFTLGQFGASSEADRLDLSELLQVENPNDLVNYLHFEHSDEGTVVQISSTGAFTDGSYDAGAVDQTIVLQGIDFSGMNNAEIIQQLLDNKQLLIDN</sequence>
<feature type="compositionally biased region" description="Acidic residues" evidence="1">
    <location>
        <begin position="1144"/>
        <end position="1192"/>
    </location>
</feature>
<accession>A0AB38YIB4</accession>
<protein>
    <submittedName>
        <fullName evidence="2">Retention module-containing protein</fullName>
    </submittedName>
</protein>
<feature type="region of interest" description="Disordered" evidence="1">
    <location>
        <begin position="562"/>
        <end position="827"/>
    </location>
</feature>
<dbReference type="InterPro" id="IPR011049">
    <property type="entry name" value="Serralysin-like_metalloprot_C"/>
</dbReference>
<feature type="compositionally biased region" description="Acidic residues" evidence="1">
    <location>
        <begin position="194"/>
        <end position="352"/>
    </location>
</feature>
<dbReference type="InterPro" id="IPR047777">
    <property type="entry name" value="LapA-like_RM"/>
</dbReference>
<dbReference type="Gene3D" id="2.60.40.10">
    <property type="entry name" value="Immunoglobulins"/>
    <property type="match status" value="1"/>
</dbReference>
<dbReference type="RefSeq" id="WP_304996100.1">
    <property type="nucleotide sequence ID" value="NZ_CP101717.1"/>
</dbReference>